<dbReference type="RefSeq" id="WP_074605623.1">
    <property type="nucleotide sequence ID" value="NZ_FNGY01000002.1"/>
</dbReference>
<dbReference type="PROSITE" id="PS00041">
    <property type="entry name" value="HTH_ARAC_FAMILY_1"/>
    <property type="match status" value="1"/>
</dbReference>
<dbReference type="InterPro" id="IPR018060">
    <property type="entry name" value="HTH_AraC"/>
</dbReference>
<dbReference type="EMBL" id="FNGY01000002">
    <property type="protein sequence ID" value="SDL80791.1"/>
    <property type="molecule type" value="Genomic_DNA"/>
</dbReference>
<reference evidence="6" key="1">
    <citation type="submission" date="2016-10" db="EMBL/GenBank/DDBJ databases">
        <authorList>
            <person name="Varghese N."/>
            <person name="Submissions S."/>
        </authorList>
    </citation>
    <scope>NUCLEOTIDE SEQUENCE [LARGE SCALE GENOMIC DNA]</scope>
    <source>
        <strain evidence="6">DSM 19110</strain>
    </source>
</reference>
<evidence type="ECO:0000256" key="2">
    <source>
        <dbReference type="ARBA" id="ARBA00023125"/>
    </source>
</evidence>
<evidence type="ECO:0000313" key="6">
    <source>
        <dbReference type="Proteomes" id="UP000183200"/>
    </source>
</evidence>
<dbReference type="PANTHER" id="PTHR43280:SF2">
    <property type="entry name" value="HTH-TYPE TRANSCRIPTIONAL REGULATOR EXSA"/>
    <property type="match status" value="1"/>
</dbReference>
<dbReference type="AlphaFoldDB" id="A0A1G9N3F7"/>
<evidence type="ECO:0000256" key="1">
    <source>
        <dbReference type="ARBA" id="ARBA00023015"/>
    </source>
</evidence>
<sequence>MKEVIHQYGVELDWVAGLAAQLGGHVEGNRIIIPDEVHPGNRYILPINESLTAFIIDVNYRQDVVFKLRNTRSDFVGIYFNLTEGDSIHILDEVSRTAGRWGYNLAIFDADMQGDFQVKAECTTYMIAIFIKKTALKQYISNIPEYTQLVESIFNPKLNTIVRFDRMSNQAWWLMNELRKVSPEGPLYDVFVTGTVYGLIGDYMDQLISQEIIIEQVIAADVVNIMTSQAFLIENIENAFPGIAGLSSKAMMSETKYKKLFKKMTGVSPNAFFLSNKLSFAKEVLETGNYTIAEIADRFNFFGASHFIEQFKNAYGVPPKEYLTQL</sequence>
<dbReference type="Pfam" id="PF12833">
    <property type="entry name" value="HTH_18"/>
    <property type="match status" value="1"/>
</dbReference>
<dbReference type="SMART" id="SM00342">
    <property type="entry name" value="HTH_ARAC"/>
    <property type="match status" value="1"/>
</dbReference>
<dbReference type="GO" id="GO:0043565">
    <property type="term" value="F:sequence-specific DNA binding"/>
    <property type="evidence" value="ECO:0007669"/>
    <property type="project" value="InterPro"/>
</dbReference>
<name>A0A1G9N3F7_9SPHI</name>
<keyword evidence="1" id="KW-0805">Transcription regulation</keyword>
<dbReference type="PROSITE" id="PS01124">
    <property type="entry name" value="HTH_ARAC_FAMILY_2"/>
    <property type="match status" value="1"/>
</dbReference>
<keyword evidence="2 5" id="KW-0238">DNA-binding</keyword>
<gene>
    <name evidence="5" type="ORF">SAMN05421820_102198</name>
</gene>
<organism evidence="5 6">
    <name type="scientific">Pedobacter steynii</name>
    <dbReference type="NCBI Taxonomy" id="430522"/>
    <lineage>
        <taxon>Bacteria</taxon>
        <taxon>Pseudomonadati</taxon>
        <taxon>Bacteroidota</taxon>
        <taxon>Sphingobacteriia</taxon>
        <taxon>Sphingobacteriales</taxon>
        <taxon>Sphingobacteriaceae</taxon>
        <taxon>Pedobacter</taxon>
    </lineage>
</organism>
<accession>A0A1G9N3F7</accession>
<proteinExistence type="predicted"/>
<feature type="domain" description="HTH araC/xylS-type" evidence="4">
    <location>
        <begin position="226"/>
        <end position="325"/>
    </location>
</feature>
<dbReference type="PANTHER" id="PTHR43280">
    <property type="entry name" value="ARAC-FAMILY TRANSCRIPTIONAL REGULATOR"/>
    <property type="match status" value="1"/>
</dbReference>
<dbReference type="Gene3D" id="1.10.10.60">
    <property type="entry name" value="Homeodomain-like"/>
    <property type="match status" value="1"/>
</dbReference>
<keyword evidence="6" id="KW-1185">Reference proteome</keyword>
<dbReference type="InterPro" id="IPR009057">
    <property type="entry name" value="Homeodomain-like_sf"/>
</dbReference>
<protein>
    <submittedName>
        <fullName evidence="5">AraC-type DNA-binding protein</fullName>
    </submittedName>
</protein>
<evidence type="ECO:0000256" key="3">
    <source>
        <dbReference type="ARBA" id="ARBA00023163"/>
    </source>
</evidence>
<evidence type="ECO:0000259" key="4">
    <source>
        <dbReference type="PROSITE" id="PS01124"/>
    </source>
</evidence>
<dbReference type="STRING" id="430522.BFS30_16875"/>
<keyword evidence="3" id="KW-0804">Transcription</keyword>
<evidence type="ECO:0000313" key="5">
    <source>
        <dbReference type="EMBL" id="SDL80791.1"/>
    </source>
</evidence>
<dbReference type="SUPFAM" id="SSF46689">
    <property type="entry name" value="Homeodomain-like"/>
    <property type="match status" value="1"/>
</dbReference>
<dbReference type="InterPro" id="IPR018062">
    <property type="entry name" value="HTH_AraC-typ_CS"/>
</dbReference>
<dbReference type="Proteomes" id="UP000183200">
    <property type="component" value="Unassembled WGS sequence"/>
</dbReference>
<dbReference type="GO" id="GO:0003700">
    <property type="term" value="F:DNA-binding transcription factor activity"/>
    <property type="evidence" value="ECO:0007669"/>
    <property type="project" value="InterPro"/>
</dbReference>